<accession>A0ABS2QWC9</accession>
<dbReference type="Pfam" id="PF09580">
    <property type="entry name" value="Spore_YhcN_YlaJ"/>
    <property type="match status" value="1"/>
</dbReference>
<proteinExistence type="predicted"/>
<dbReference type="Proteomes" id="UP000809829">
    <property type="component" value="Unassembled WGS sequence"/>
</dbReference>
<dbReference type="EMBL" id="JAFBFC010000003">
    <property type="protein sequence ID" value="MBM7703297.1"/>
    <property type="molecule type" value="Genomic_DNA"/>
</dbReference>
<reference evidence="2 3" key="1">
    <citation type="submission" date="2021-01" db="EMBL/GenBank/DDBJ databases">
        <title>Genomic Encyclopedia of Type Strains, Phase IV (KMG-IV): sequencing the most valuable type-strain genomes for metagenomic binning, comparative biology and taxonomic classification.</title>
        <authorList>
            <person name="Goeker M."/>
        </authorList>
    </citation>
    <scope>NUCLEOTIDE SEQUENCE [LARGE SCALE GENOMIC DNA]</scope>
    <source>
        <strain evidence="2 3">DSM 104297</strain>
    </source>
</reference>
<keyword evidence="3" id="KW-1185">Reference proteome</keyword>
<protein>
    <submittedName>
        <fullName evidence="2">YhcN/YlaJ family sporulation lipoprotein</fullName>
    </submittedName>
</protein>
<dbReference type="InterPro" id="IPR014247">
    <property type="entry name" value="Spore_lipoprot_YhcN/YlaJ"/>
</dbReference>
<name>A0ABS2QWC9_9BACI</name>
<feature type="signal peptide" evidence="1">
    <location>
        <begin position="1"/>
        <end position="22"/>
    </location>
</feature>
<keyword evidence="1" id="KW-0732">Signal</keyword>
<evidence type="ECO:0000313" key="2">
    <source>
        <dbReference type="EMBL" id="MBM7703297.1"/>
    </source>
</evidence>
<dbReference type="NCBIfam" id="TIGR02898">
    <property type="entry name" value="spore_YhcN_YlaJ"/>
    <property type="match status" value="1"/>
</dbReference>
<organism evidence="2 3">
    <name type="scientific">Priestia iocasae</name>
    <dbReference type="NCBI Taxonomy" id="2291674"/>
    <lineage>
        <taxon>Bacteria</taxon>
        <taxon>Bacillati</taxon>
        <taxon>Bacillota</taxon>
        <taxon>Bacilli</taxon>
        <taxon>Bacillales</taxon>
        <taxon>Bacillaceae</taxon>
        <taxon>Priestia</taxon>
    </lineage>
</organism>
<sequence length="170" mass="19003">MIKGMSALFISSLAIFSLVGCATNEQGQNKNELMGQQDARNVVYENVNDTENRVQNNQEERIRVANEAGDRVVKLGEVRQANIIVTNQNAYVGAVLENNTEGELTKEIERKISDEVKAADPDINNVYVSTNPDFVNRMGNYVNKIESGRPLTGLLDEFNEVVRRVFPNAR</sequence>
<feature type="chain" id="PRO_5047015001" evidence="1">
    <location>
        <begin position="23"/>
        <end position="170"/>
    </location>
</feature>
<comment type="caution">
    <text evidence="2">The sequence shown here is derived from an EMBL/GenBank/DDBJ whole genome shotgun (WGS) entry which is preliminary data.</text>
</comment>
<dbReference type="RefSeq" id="WP_239583456.1">
    <property type="nucleotide sequence ID" value="NZ_JAFBFC010000003.1"/>
</dbReference>
<gene>
    <name evidence="2" type="ORF">JOC83_002144</name>
</gene>
<evidence type="ECO:0000313" key="3">
    <source>
        <dbReference type="Proteomes" id="UP000809829"/>
    </source>
</evidence>
<keyword evidence="2" id="KW-0449">Lipoprotein</keyword>
<dbReference type="PROSITE" id="PS51257">
    <property type="entry name" value="PROKAR_LIPOPROTEIN"/>
    <property type="match status" value="1"/>
</dbReference>
<dbReference type="InterPro" id="IPR019076">
    <property type="entry name" value="Spore_lipoprot_YhcN/YlaJ-like"/>
</dbReference>
<evidence type="ECO:0000256" key="1">
    <source>
        <dbReference type="SAM" id="SignalP"/>
    </source>
</evidence>